<dbReference type="Proteomes" id="UP001153050">
    <property type="component" value="Unassembled WGS sequence"/>
</dbReference>
<keyword evidence="1" id="KW-0812">Transmembrane</keyword>
<organism evidence="2 3">
    <name type="scientific">Mesorhizobium escarrei</name>
    <dbReference type="NCBI Taxonomy" id="666018"/>
    <lineage>
        <taxon>Bacteria</taxon>
        <taxon>Pseudomonadati</taxon>
        <taxon>Pseudomonadota</taxon>
        <taxon>Alphaproteobacteria</taxon>
        <taxon>Hyphomicrobiales</taxon>
        <taxon>Phyllobacteriaceae</taxon>
        <taxon>Mesorhizobium</taxon>
    </lineage>
</organism>
<keyword evidence="1" id="KW-0472">Membrane</keyword>
<keyword evidence="3" id="KW-1185">Reference proteome</keyword>
<sequence>MPLRNVSLCKPTEGRVNYSACISLCEAFVWILLICGMIENMDRQHAGPQELGAGLFHARRAKAYPRAVLR</sequence>
<protein>
    <submittedName>
        <fullName evidence="2">Uncharacterized protein</fullName>
    </submittedName>
</protein>
<feature type="transmembrane region" description="Helical" evidence="1">
    <location>
        <begin position="16"/>
        <end position="38"/>
    </location>
</feature>
<dbReference type="EMBL" id="CAKXZT010000131">
    <property type="protein sequence ID" value="CAH2402863.1"/>
    <property type="molecule type" value="Genomic_DNA"/>
</dbReference>
<evidence type="ECO:0000256" key="1">
    <source>
        <dbReference type="SAM" id="Phobius"/>
    </source>
</evidence>
<keyword evidence="1" id="KW-1133">Transmembrane helix</keyword>
<comment type="caution">
    <text evidence="2">The sequence shown here is derived from an EMBL/GenBank/DDBJ whole genome shotgun (WGS) entry which is preliminary data.</text>
</comment>
<gene>
    <name evidence="2" type="ORF">MES5069_360039</name>
</gene>
<reference evidence="2 3" key="1">
    <citation type="submission" date="2022-03" db="EMBL/GenBank/DDBJ databases">
        <authorList>
            <person name="Brunel B."/>
        </authorList>
    </citation>
    <scope>NUCLEOTIDE SEQUENCE [LARGE SCALE GENOMIC DNA]</scope>
    <source>
        <strain evidence="2">STM5069sample</strain>
    </source>
</reference>
<accession>A0ABM9E2G8</accession>
<proteinExistence type="predicted"/>
<evidence type="ECO:0000313" key="2">
    <source>
        <dbReference type="EMBL" id="CAH2402863.1"/>
    </source>
</evidence>
<name>A0ABM9E2G8_9HYPH</name>
<evidence type="ECO:0000313" key="3">
    <source>
        <dbReference type="Proteomes" id="UP001153050"/>
    </source>
</evidence>